<dbReference type="EC" id="2.1.1.72" evidence="1"/>
<keyword evidence="7" id="KW-0255">Endonuclease</keyword>
<evidence type="ECO:0000259" key="6">
    <source>
        <dbReference type="Pfam" id="PF07669"/>
    </source>
</evidence>
<name>A0A4V6BFD3_9BRAD</name>
<keyword evidence="4" id="KW-0949">S-adenosyl-L-methionine</keyword>
<evidence type="ECO:0000256" key="3">
    <source>
        <dbReference type="ARBA" id="ARBA00022679"/>
    </source>
</evidence>
<dbReference type="OrthoDB" id="9806213at2"/>
<keyword evidence="7" id="KW-0540">Nuclease</keyword>
<dbReference type="GO" id="GO:0009007">
    <property type="term" value="F:site-specific DNA-methyltransferase (adenine-specific) activity"/>
    <property type="evidence" value="ECO:0007669"/>
    <property type="project" value="UniProtKB-EC"/>
</dbReference>
<accession>A0A4V6BFD3</accession>
<proteinExistence type="predicted"/>
<sequence>MASGGFQGSLFSNAFIEGAITDLPDWLALGDAELLKLRDDIAGVFARFPTAQTPNETHTEDDLIWRVLALLGWADSLKQQNLTTKGRQDVPDGLLFADAPAKERAVEHAEEWRRYELGAAIVESKRWNRPLDRRSDQRDEVTAPSTQMLRYLRRVDDLTSGKLRWGILTNGARWRLYYSGARSVAEQFFEIDLAAVIGVPGHNEGLFKLTSDEQHHWFKVFVLVFRRQAFLPSPDHRTFHQRALDEGRFYEERVAQNLSDLVFGFAFPELARGIAAAAPAAPLNDVRDAALVLLYRLLFILYAEDRDLLPVHERRYEDYGLRERVRLDVGKRMDAGDAFSTTAARYWSVLDDLCRAIDKGDADIGLPPYNGGLFNQDRTPLLNEIRLGDTLIANVVDTLSFVKSEQGRRYINYRDLSVQQLGSIYERLLEHEIVREDGDVLIRPNIFARKGSGSYYTPDDLVDLILDETLEPLVNRHLAAFTAKVAELEAQPPRSRRMGGLTRLDPAMRLLELKICDPAMGSGHFLVSVVDKITDQIIDAMAEAEAQVTWGDYISPLAERIEAIRNTIMGNAEARGWSVDEDQLDDRHIIRRMVLKRCVYGVDKNPMAVELAKVALWLHTFTVGAPLSFLDHHLRVGDSLFGSWVKAGIEKVTRYGSPLVLHGPIRSAIQSAAQMQLVEGLTDAEIAEAEKSSHIFDQITEMTRPLSALLSFIHALDWLNLRDRQSVALIKHFFDGQFGDPVEIAMGRTEIRVGRDTPNFLPILNAVRELIKEERFLHWQVTFPGVWTDWEADGLNGGFDAIVGNPPWDRIKLQQVEWFAARRPAIALAPRAADRKKLIERLVNEADPLTADFDKASNRAETASRMAREGRDYPLLSGGDTNINSLFIERAKHLCKPDGMVGLLVPSGIATETNSQRFFSGLMENKTAKCVYDFFNKRRDGKLFFPDVYYRFKFCVLVFSPVATAFDGCKFASFVRDVGELEQDGTVFGMTLEHFEHVNPNSHTAPIYRAGRDKDISTQIYSRYPILVDRSNGDETRAWPVKYTTMFHMANDSAMFRTRNELESREGAYPIGGHRFRNAEGDWVPLYEGKMVQAYDHRASGIVVVAKNVHRSGQGLETTLEEHLDPSFYPEPRYYVREAIPLSVEIAIKDVTSTTNARSIISSLLPPYAAGHTLPLIQMQITDPTERANAQTLLLANLNSAMTDFIARTKILGNHASWYIVEQLPVVPQEAFDRVKFGNMTAGRIVRDAVLELTYTAQDMAPFASAIGYVEADGLVKPPFIWDEERRLHLRAKLDALFFHLYGVLDRDDVSYVYSTFPIVHREETDVWDRYRSRDLCLAYMNALAAGHPDAVVEG</sequence>
<dbReference type="InterPro" id="IPR050953">
    <property type="entry name" value="N4_N6_ade-DNA_methylase"/>
</dbReference>
<dbReference type="InterPro" id="IPR002052">
    <property type="entry name" value="DNA_methylase_N6_adenine_CS"/>
</dbReference>
<keyword evidence="8" id="KW-1185">Reference proteome</keyword>
<dbReference type="InterPro" id="IPR029063">
    <property type="entry name" value="SAM-dependent_MTases_sf"/>
</dbReference>
<dbReference type="GO" id="GO:0006304">
    <property type="term" value="P:DNA modification"/>
    <property type="evidence" value="ECO:0007669"/>
    <property type="project" value="InterPro"/>
</dbReference>
<dbReference type="PRINTS" id="PR00507">
    <property type="entry name" value="N12N6MTFRASE"/>
</dbReference>
<dbReference type="PANTHER" id="PTHR33841">
    <property type="entry name" value="DNA METHYLTRANSFERASE YEEA-RELATED"/>
    <property type="match status" value="1"/>
</dbReference>
<dbReference type="GO" id="GO:0003676">
    <property type="term" value="F:nucleic acid binding"/>
    <property type="evidence" value="ECO:0007669"/>
    <property type="project" value="InterPro"/>
</dbReference>
<evidence type="ECO:0000313" key="7">
    <source>
        <dbReference type="EMBL" id="TKT71423.1"/>
    </source>
</evidence>
<keyword evidence="2" id="KW-0489">Methyltransferase</keyword>
<dbReference type="PROSITE" id="PS00092">
    <property type="entry name" value="N6_MTASE"/>
    <property type="match status" value="1"/>
</dbReference>
<evidence type="ECO:0000313" key="8">
    <source>
        <dbReference type="Proteomes" id="UP000034832"/>
    </source>
</evidence>
<dbReference type="InterPro" id="IPR011639">
    <property type="entry name" value="MethylTrfase_TaqI-like_dom"/>
</dbReference>
<gene>
    <name evidence="7" type="ORF">YH63_008355</name>
</gene>
<evidence type="ECO:0000256" key="5">
    <source>
        <dbReference type="ARBA" id="ARBA00047942"/>
    </source>
</evidence>
<dbReference type="PANTHER" id="PTHR33841:SF1">
    <property type="entry name" value="DNA METHYLTRANSFERASE A"/>
    <property type="match status" value="1"/>
</dbReference>
<evidence type="ECO:0000256" key="4">
    <source>
        <dbReference type="ARBA" id="ARBA00022691"/>
    </source>
</evidence>
<organism evidence="7 8">
    <name type="scientific">Afipia massiliensis</name>
    <dbReference type="NCBI Taxonomy" id="211460"/>
    <lineage>
        <taxon>Bacteria</taxon>
        <taxon>Pseudomonadati</taxon>
        <taxon>Pseudomonadota</taxon>
        <taxon>Alphaproteobacteria</taxon>
        <taxon>Hyphomicrobiales</taxon>
        <taxon>Nitrobacteraceae</taxon>
        <taxon>Afipia</taxon>
    </lineage>
</organism>
<dbReference type="GO" id="GO:0004519">
    <property type="term" value="F:endonuclease activity"/>
    <property type="evidence" value="ECO:0007669"/>
    <property type="project" value="UniProtKB-KW"/>
</dbReference>
<evidence type="ECO:0000256" key="1">
    <source>
        <dbReference type="ARBA" id="ARBA00011900"/>
    </source>
</evidence>
<feature type="domain" description="Type II methyltransferase M.TaqI-like" evidence="6">
    <location>
        <begin position="598"/>
        <end position="813"/>
    </location>
</feature>
<reference evidence="7" key="1">
    <citation type="submission" date="2019-04" db="EMBL/GenBank/DDBJ databases">
        <title>Whole genome sequencing of cave bacteria.</title>
        <authorList>
            <person name="Gan H.M."/>
            <person name="Barton H."/>
            <person name="Savka M.A."/>
        </authorList>
    </citation>
    <scope>NUCLEOTIDE SEQUENCE [LARGE SCALE GENOMIC DNA]</scope>
    <source>
        <strain evidence="7">LC387</strain>
    </source>
</reference>
<comment type="catalytic activity">
    <reaction evidence="5">
        <text>a 2'-deoxyadenosine in DNA + S-adenosyl-L-methionine = an N(6)-methyl-2'-deoxyadenosine in DNA + S-adenosyl-L-homocysteine + H(+)</text>
        <dbReference type="Rhea" id="RHEA:15197"/>
        <dbReference type="Rhea" id="RHEA-COMP:12418"/>
        <dbReference type="Rhea" id="RHEA-COMP:12419"/>
        <dbReference type="ChEBI" id="CHEBI:15378"/>
        <dbReference type="ChEBI" id="CHEBI:57856"/>
        <dbReference type="ChEBI" id="CHEBI:59789"/>
        <dbReference type="ChEBI" id="CHEBI:90615"/>
        <dbReference type="ChEBI" id="CHEBI:90616"/>
        <dbReference type="EC" id="2.1.1.72"/>
    </reaction>
</comment>
<dbReference type="SUPFAM" id="SSF53335">
    <property type="entry name" value="S-adenosyl-L-methionine-dependent methyltransferases"/>
    <property type="match status" value="1"/>
</dbReference>
<dbReference type="STRING" id="211460.YH63_10595"/>
<comment type="caution">
    <text evidence="7">The sequence shown here is derived from an EMBL/GenBank/DDBJ whole genome shotgun (WGS) entry which is preliminary data.</text>
</comment>
<dbReference type="GO" id="GO:0032259">
    <property type="term" value="P:methylation"/>
    <property type="evidence" value="ECO:0007669"/>
    <property type="project" value="UniProtKB-KW"/>
</dbReference>
<dbReference type="Proteomes" id="UP000034832">
    <property type="component" value="Unassembled WGS sequence"/>
</dbReference>
<keyword evidence="7" id="KW-0378">Hydrolase</keyword>
<dbReference type="RefSeq" id="WP_046828002.1">
    <property type="nucleotide sequence ID" value="NZ_LBIA02000001.1"/>
</dbReference>
<dbReference type="EMBL" id="LBIA02000001">
    <property type="protein sequence ID" value="TKT71423.1"/>
    <property type="molecule type" value="Genomic_DNA"/>
</dbReference>
<dbReference type="Pfam" id="PF07669">
    <property type="entry name" value="Eco57I"/>
    <property type="match status" value="1"/>
</dbReference>
<keyword evidence="3" id="KW-0808">Transferase</keyword>
<dbReference type="Gene3D" id="3.40.50.150">
    <property type="entry name" value="Vaccinia Virus protein VP39"/>
    <property type="match status" value="2"/>
</dbReference>
<protein>
    <recommendedName>
        <fullName evidence="1">site-specific DNA-methyltransferase (adenine-specific)</fullName>
        <ecNumber evidence="1">2.1.1.72</ecNumber>
    </recommendedName>
</protein>
<evidence type="ECO:0000256" key="2">
    <source>
        <dbReference type="ARBA" id="ARBA00022603"/>
    </source>
</evidence>